<name>A0A1M7YYQ0_9VIBR</name>
<proteinExistence type="predicted"/>
<dbReference type="Pfam" id="PF09684">
    <property type="entry name" value="Tail_P2_I"/>
    <property type="match status" value="1"/>
</dbReference>
<dbReference type="STRING" id="1117707.VQ7734_03538"/>
<accession>A0A1M7YYQ0</accession>
<dbReference type="EMBL" id="FRFG01000048">
    <property type="protein sequence ID" value="SHO57768.1"/>
    <property type="molecule type" value="Genomic_DNA"/>
</dbReference>
<dbReference type="Proteomes" id="UP000184600">
    <property type="component" value="Unassembled WGS sequence"/>
</dbReference>
<gene>
    <name evidence="1" type="ORF">VQ7734_03538</name>
</gene>
<reference evidence="2" key="1">
    <citation type="submission" date="2016-12" db="EMBL/GenBank/DDBJ databases">
        <authorList>
            <person name="Rodrigo-Torres L."/>
            <person name="Arahal R.D."/>
            <person name="Lucena T."/>
        </authorList>
    </citation>
    <scope>NUCLEOTIDE SEQUENCE [LARGE SCALE GENOMIC DNA]</scope>
</reference>
<dbReference type="NCBIfam" id="TIGR01634">
    <property type="entry name" value="tail_P2_I"/>
    <property type="match status" value="1"/>
</dbReference>
<protein>
    <submittedName>
        <fullName evidence="1">Phage tail protein (Tail_P2_I)</fullName>
    </submittedName>
</protein>
<organism evidence="1 2">
    <name type="scientific">Vibrio quintilis</name>
    <dbReference type="NCBI Taxonomy" id="1117707"/>
    <lineage>
        <taxon>Bacteria</taxon>
        <taxon>Pseudomonadati</taxon>
        <taxon>Pseudomonadota</taxon>
        <taxon>Gammaproteobacteria</taxon>
        <taxon>Vibrionales</taxon>
        <taxon>Vibrionaceae</taxon>
        <taxon>Vibrio</taxon>
    </lineage>
</organism>
<keyword evidence="2" id="KW-1185">Reference proteome</keyword>
<sequence length="278" mass="30178">MNKSLLPVNATTLELDLEQVISRCTDLPVHIKDLWNPETCPLSLLPWLAWALSVDSWDERWPESIKRQVVRDSFEIHRLKGTPYAVQKALDSLNIRMQLREWWEPGSGQSPGTMSVVALINENLTEDNDGLITKTMLEQVVRAIESAKRGVIHFDVELGIALEESLGLAGGIGPSVSYGDQNAVFQPVVPDEAHTEIGIAAAAGPSCDCADKTAQMLPVFPDAGYALAGLAFAGHRISWSDQAGTFSPLTPGSLQGSSYLAGGCWQQCLSDIFFEGTV</sequence>
<dbReference type="InterPro" id="IPR006521">
    <property type="entry name" value="Tail_protein_I"/>
</dbReference>
<evidence type="ECO:0000313" key="2">
    <source>
        <dbReference type="Proteomes" id="UP000184600"/>
    </source>
</evidence>
<dbReference type="AlphaFoldDB" id="A0A1M7YYQ0"/>
<evidence type="ECO:0000313" key="1">
    <source>
        <dbReference type="EMBL" id="SHO57768.1"/>
    </source>
</evidence>
<dbReference type="RefSeq" id="WP_073585027.1">
    <property type="nucleotide sequence ID" value="NZ_AP024897.1"/>
</dbReference>
<dbReference type="OrthoDB" id="90759at2"/>